<keyword evidence="6 14" id="KW-0132">Cell division</keyword>
<evidence type="ECO:0000256" key="3">
    <source>
        <dbReference type="ARBA" id="ARBA00012211"/>
    </source>
</evidence>
<evidence type="ECO:0000256" key="8">
    <source>
        <dbReference type="ARBA" id="ARBA00022840"/>
    </source>
</evidence>
<dbReference type="Pfam" id="PF08245">
    <property type="entry name" value="Mur_ligase_M"/>
    <property type="match status" value="1"/>
</dbReference>
<evidence type="ECO:0000256" key="11">
    <source>
        <dbReference type="ARBA" id="ARBA00023306"/>
    </source>
</evidence>
<accession>A0A840ILB4</accession>
<dbReference type="RefSeq" id="WP_183344963.1">
    <property type="nucleotide sequence ID" value="NZ_JACHNU010000008.1"/>
</dbReference>
<dbReference type="EC" id="6.3.2.8" evidence="3 14"/>
<keyword evidence="8 14" id="KW-0067">ATP-binding</keyword>
<dbReference type="EMBL" id="JACHNU010000008">
    <property type="protein sequence ID" value="MBB4664700.1"/>
    <property type="molecule type" value="Genomic_DNA"/>
</dbReference>
<gene>
    <name evidence="14" type="primary">murC</name>
    <name evidence="19" type="ORF">BDZ31_004315</name>
</gene>
<dbReference type="GO" id="GO:0009252">
    <property type="term" value="P:peptidoglycan biosynthetic process"/>
    <property type="evidence" value="ECO:0007669"/>
    <property type="project" value="UniProtKB-UniRule"/>
</dbReference>
<dbReference type="GO" id="GO:0071555">
    <property type="term" value="P:cell wall organization"/>
    <property type="evidence" value="ECO:0007669"/>
    <property type="project" value="UniProtKB-KW"/>
</dbReference>
<feature type="binding site" evidence="14">
    <location>
        <begin position="120"/>
        <end position="126"/>
    </location>
    <ligand>
        <name>ATP</name>
        <dbReference type="ChEBI" id="CHEBI:30616"/>
    </ligand>
</feature>
<keyword evidence="20" id="KW-1185">Reference proteome</keyword>
<dbReference type="HAMAP" id="MF_00046">
    <property type="entry name" value="MurC"/>
    <property type="match status" value="1"/>
</dbReference>
<keyword evidence="11 14" id="KW-0131">Cell cycle</keyword>
<dbReference type="GO" id="GO:0008360">
    <property type="term" value="P:regulation of cell shape"/>
    <property type="evidence" value="ECO:0007669"/>
    <property type="project" value="UniProtKB-KW"/>
</dbReference>
<evidence type="ECO:0000256" key="10">
    <source>
        <dbReference type="ARBA" id="ARBA00022984"/>
    </source>
</evidence>
<evidence type="ECO:0000259" key="18">
    <source>
        <dbReference type="Pfam" id="PF08245"/>
    </source>
</evidence>
<dbReference type="InterPro" id="IPR005758">
    <property type="entry name" value="UDP-N-AcMur_Ala_ligase_MurC"/>
</dbReference>
<feature type="domain" description="Mur ligase N-terminal catalytic" evidence="16">
    <location>
        <begin position="12"/>
        <end position="109"/>
    </location>
</feature>
<keyword evidence="4 14" id="KW-0963">Cytoplasm</keyword>
<keyword evidence="15" id="KW-0472">Membrane</keyword>
<feature type="domain" description="Mur ligase C-terminal" evidence="17">
    <location>
        <begin position="303"/>
        <end position="439"/>
    </location>
</feature>
<keyword evidence="5 14" id="KW-0436">Ligase</keyword>
<dbReference type="UniPathway" id="UPA00219"/>
<evidence type="ECO:0000256" key="7">
    <source>
        <dbReference type="ARBA" id="ARBA00022741"/>
    </source>
</evidence>
<proteinExistence type="inferred from homology"/>
<dbReference type="GO" id="GO:0005737">
    <property type="term" value="C:cytoplasm"/>
    <property type="evidence" value="ECO:0007669"/>
    <property type="project" value="UniProtKB-SubCell"/>
</dbReference>
<reference evidence="19 20" key="1">
    <citation type="submission" date="2020-08" db="EMBL/GenBank/DDBJ databases">
        <title>Genomic Encyclopedia of Archaeal and Bacterial Type Strains, Phase II (KMG-II): from individual species to whole genera.</title>
        <authorList>
            <person name="Goeker M."/>
        </authorList>
    </citation>
    <scope>NUCLEOTIDE SEQUENCE [LARGE SCALE GENOMIC DNA]</scope>
    <source>
        <strain evidence="19 20">DSM 23288</strain>
    </source>
</reference>
<dbReference type="InterPro" id="IPR000713">
    <property type="entry name" value="Mur_ligase_N"/>
</dbReference>
<evidence type="ECO:0000313" key="20">
    <source>
        <dbReference type="Proteomes" id="UP000585272"/>
    </source>
</evidence>
<dbReference type="InterPro" id="IPR036615">
    <property type="entry name" value="Mur_ligase_C_dom_sf"/>
</dbReference>
<evidence type="ECO:0000256" key="4">
    <source>
        <dbReference type="ARBA" id="ARBA00022490"/>
    </source>
</evidence>
<keyword evidence="12 14" id="KW-0961">Cell wall biogenesis/degradation</keyword>
<dbReference type="Pfam" id="PF01225">
    <property type="entry name" value="Mur_ligase"/>
    <property type="match status" value="1"/>
</dbReference>
<dbReference type="PANTHER" id="PTHR43445:SF3">
    <property type="entry name" value="UDP-N-ACETYLMURAMATE--L-ALANINE LIGASE"/>
    <property type="match status" value="1"/>
</dbReference>
<keyword evidence="7 14" id="KW-0547">Nucleotide-binding</keyword>
<dbReference type="Gene3D" id="3.40.1190.10">
    <property type="entry name" value="Mur-like, catalytic domain"/>
    <property type="match status" value="1"/>
</dbReference>
<protein>
    <recommendedName>
        <fullName evidence="3 14">UDP-N-acetylmuramate--L-alanine ligase</fullName>
        <ecNumber evidence="3 14">6.3.2.8</ecNumber>
    </recommendedName>
    <alternativeName>
        <fullName evidence="14">UDP-N-acetylmuramoyl-L-alanine synthetase</fullName>
    </alternativeName>
</protein>
<evidence type="ECO:0000256" key="5">
    <source>
        <dbReference type="ARBA" id="ARBA00022598"/>
    </source>
</evidence>
<dbReference type="AlphaFoldDB" id="A0A840ILB4"/>
<dbReference type="Pfam" id="PF02875">
    <property type="entry name" value="Mur_ligase_C"/>
    <property type="match status" value="1"/>
</dbReference>
<comment type="subcellular location">
    <subcellularLocation>
        <location evidence="1 14">Cytoplasm</location>
    </subcellularLocation>
</comment>
<dbReference type="PANTHER" id="PTHR43445">
    <property type="entry name" value="UDP-N-ACETYLMURAMATE--L-ALANINE LIGASE-RELATED"/>
    <property type="match status" value="1"/>
</dbReference>
<dbReference type="NCBIfam" id="TIGR01082">
    <property type="entry name" value="murC"/>
    <property type="match status" value="1"/>
</dbReference>
<keyword evidence="10 14" id="KW-0573">Peptidoglycan synthesis</keyword>
<dbReference type="SUPFAM" id="SSF51984">
    <property type="entry name" value="MurCD N-terminal domain"/>
    <property type="match status" value="1"/>
</dbReference>
<evidence type="ECO:0000256" key="6">
    <source>
        <dbReference type="ARBA" id="ARBA00022618"/>
    </source>
</evidence>
<organism evidence="19 20">
    <name type="scientific">Conexibacter arvalis</name>
    <dbReference type="NCBI Taxonomy" id="912552"/>
    <lineage>
        <taxon>Bacteria</taxon>
        <taxon>Bacillati</taxon>
        <taxon>Actinomycetota</taxon>
        <taxon>Thermoleophilia</taxon>
        <taxon>Solirubrobacterales</taxon>
        <taxon>Conexibacteraceae</taxon>
        <taxon>Conexibacter</taxon>
    </lineage>
</organism>
<evidence type="ECO:0000256" key="13">
    <source>
        <dbReference type="ARBA" id="ARBA00047833"/>
    </source>
</evidence>
<dbReference type="GO" id="GO:0051301">
    <property type="term" value="P:cell division"/>
    <property type="evidence" value="ECO:0007669"/>
    <property type="project" value="UniProtKB-KW"/>
</dbReference>
<feature type="domain" description="Mur ligase central" evidence="18">
    <location>
        <begin position="118"/>
        <end position="223"/>
    </location>
</feature>
<evidence type="ECO:0000259" key="17">
    <source>
        <dbReference type="Pfam" id="PF02875"/>
    </source>
</evidence>
<evidence type="ECO:0000259" key="16">
    <source>
        <dbReference type="Pfam" id="PF01225"/>
    </source>
</evidence>
<evidence type="ECO:0000256" key="15">
    <source>
        <dbReference type="SAM" id="Phobius"/>
    </source>
</evidence>
<feature type="transmembrane region" description="Helical" evidence="15">
    <location>
        <begin position="12"/>
        <end position="34"/>
    </location>
</feature>
<keyword evidence="15" id="KW-1133">Transmembrane helix</keyword>
<dbReference type="GO" id="GO:0008763">
    <property type="term" value="F:UDP-N-acetylmuramate-L-alanine ligase activity"/>
    <property type="evidence" value="ECO:0007669"/>
    <property type="project" value="UniProtKB-UniRule"/>
</dbReference>
<comment type="similarity">
    <text evidence="14">Belongs to the MurCDEF family.</text>
</comment>
<dbReference type="SUPFAM" id="SSF53623">
    <property type="entry name" value="MurD-like peptide ligases, catalytic domain"/>
    <property type="match status" value="1"/>
</dbReference>
<evidence type="ECO:0000256" key="1">
    <source>
        <dbReference type="ARBA" id="ARBA00004496"/>
    </source>
</evidence>
<dbReference type="Proteomes" id="UP000585272">
    <property type="component" value="Unassembled WGS sequence"/>
</dbReference>
<dbReference type="Gene3D" id="3.40.50.720">
    <property type="entry name" value="NAD(P)-binding Rossmann-like Domain"/>
    <property type="match status" value="1"/>
</dbReference>
<dbReference type="InterPro" id="IPR050061">
    <property type="entry name" value="MurCDEF_pg_biosynth"/>
</dbReference>
<sequence length="450" mass="46502">MTDERPWAGRRLHFIGIGGAGMSGLALVAGALGAEVTGSDRADSATVATLREGGATVAVGHDAANVPAGDGVEIVYSTAVPPENPERAAGRERGLAELHRADLLGEITALPGRRCIAVTGTHGKTTTSSMVVHVLRGCGLDPGYLVGGAVRSTGSNAGWGSGEWVVVEADESDRSLLRLHPDVAVLTNAELDHHSTYGSRLDVDETFRAFLARAAEGIVVWNRPELVALAPGGAGAVVPYDVPEPLLDPSGIRFGWRGHDVHLTVPGAHNALNAAAALEAARLAGADPARAAAALADFRGAARRFELLGTTASGAVVYDDYAHHPTEVAATIAAARTLDPARVVVCFQPHLFSRTRALAREFGAALAAADLVVVLGIYPARERAEAFPGVSGRLVAAAAADAPHPPRAGVAWLPGFDDAERFLRAQLRPGDLCLAMGAGDVDALGRRLVA</sequence>
<dbReference type="GO" id="GO:0005524">
    <property type="term" value="F:ATP binding"/>
    <property type="evidence" value="ECO:0007669"/>
    <property type="project" value="UniProtKB-UniRule"/>
</dbReference>
<keyword evidence="15" id="KW-0812">Transmembrane</keyword>
<evidence type="ECO:0000256" key="2">
    <source>
        <dbReference type="ARBA" id="ARBA00004752"/>
    </source>
</evidence>
<dbReference type="InterPro" id="IPR036565">
    <property type="entry name" value="Mur-like_cat_sf"/>
</dbReference>
<dbReference type="InterPro" id="IPR004101">
    <property type="entry name" value="Mur_ligase_C"/>
</dbReference>
<evidence type="ECO:0000256" key="12">
    <source>
        <dbReference type="ARBA" id="ARBA00023316"/>
    </source>
</evidence>
<evidence type="ECO:0000313" key="19">
    <source>
        <dbReference type="EMBL" id="MBB4664700.1"/>
    </source>
</evidence>
<comment type="pathway">
    <text evidence="2 14">Cell wall biogenesis; peptidoglycan biosynthesis.</text>
</comment>
<dbReference type="SUPFAM" id="SSF53244">
    <property type="entry name" value="MurD-like peptide ligases, peptide-binding domain"/>
    <property type="match status" value="1"/>
</dbReference>
<evidence type="ECO:0000256" key="9">
    <source>
        <dbReference type="ARBA" id="ARBA00022960"/>
    </source>
</evidence>
<dbReference type="InterPro" id="IPR013221">
    <property type="entry name" value="Mur_ligase_cen"/>
</dbReference>
<keyword evidence="9 14" id="KW-0133">Cell shape</keyword>
<comment type="catalytic activity">
    <reaction evidence="13 14">
        <text>UDP-N-acetyl-alpha-D-muramate + L-alanine + ATP = UDP-N-acetyl-alpha-D-muramoyl-L-alanine + ADP + phosphate + H(+)</text>
        <dbReference type="Rhea" id="RHEA:23372"/>
        <dbReference type="ChEBI" id="CHEBI:15378"/>
        <dbReference type="ChEBI" id="CHEBI:30616"/>
        <dbReference type="ChEBI" id="CHEBI:43474"/>
        <dbReference type="ChEBI" id="CHEBI:57972"/>
        <dbReference type="ChEBI" id="CHEBI:70757"/>
        <dbReference type="ChEBI" id="CHEBI:83898"/>
        <dbReference type="ChEBI" id="CHEBI:456216"/>
        <dbReference type="EC" id="6.3.2.8"/>
    </reaction>
</comment>
<evidence type="ECO:0000256" key="14">
    <source>
        <dbReference type="HAMAP-Rule" id="MF_00046"/>
    </source>
</evidence>
<name>A0A840ILB4_9ACTN</name>
<dbReference type="Gene3D" id="3.90.190.20">
    <property type="entry name" value="Mur ligase, C-terminal domain"/>
    <property type="match status" value="1"/>
</dbReference>
<comment type="caution">
    <text evidence="19">The sequence shown here is derived from an EMBL/GenBank/DDBJ whole genome shotgun (WGS) entry which is preliminary data.</text>
</comment>
<comment type="function">
    <text evidence="14">Cell wall formation.</text>
</comment>